<dbReference type="OrthoDB" id="5994at2759"/>
<dbReference type="OMA" id="ITKEPRY"/>
<dbReference type="InterPro" id="IPR028909">
    <property type="entry name" value="bL21-like"/>
</dbReference>
<comment type="similarity">
    <text evidence="1">Belongs to the bacterial ribosomal protein bL21 family.</text>
</comment>
<dbReference type="Pfam" id="PF00829">
    <property type="entry name" value="Ribosomal_L21p"/>
    <property type="match status" value="1"/>
</dbReference>
<keyword evidence="4" id="KW-1185">Reference proteome</keyword>
<dbReference type="GeneID" id="5543536"/>
<dbReference type="FunCoup" id="A7TQJ6">
    <property type="interactions" value="246"/>
</dbReference>
<proteinExistence type="inferred from homology"/>
<organism evidence="4">
    <name type="scientific">Vanderwaltozyma polyspora (strain ATCC 22028 / DSM 70294 / BCRC 21397 / CBS 2163 / NBRC 10782 / NRRL Y-8283 / UCD 57-17)</name>
    <name type="common">Kluyveromyces polysporus</name>
    <dbReference type="NCBI Taxonomy" id="436907"/>
    <lineage>
        <taxon>Eukaryota</taxon>
        <taxon>Fungi</taxon>
        <taxon>Dikarya</taxon>
        <taxon>Ascomycota</taxon>
        <taxon>Saccharomycotina</taxon>
        <taxon>Saccharomycetes</taxon>
        <taxon>Saccharomycetales</taxon>
        <taxon>Saccharomycetaceae</taxon>
        <taxon>Vanderwaltozyma</taxon>
    </lineage>
</organism>
<dbReference type="EMBL" id="DS480459">
    <property type="protein sequence ID" value="EDO15460.1"/>
    <property type="molecule type" value="Genomic_DNA"/>
</dbReference>
<dbReference type="AlphaFoldDB" id="A7TQJ6"/>
<dbReference type="GO" id="GO:0005762">
    <property type="term" value="C:mitochondrial large ribosomal subunit"/>
    <property type="evidence" value="ECO:0007669"/>
    <property type="project" value="EnsemblFungi"/>
</dbReference>
<dbReference type="PhylomeDB" id="A7TQJ6"/>
<dbReference type="KEGG" id="vpo:Kpol_463p9"/>
<name>A7TQJ6_VANPO</name>
<reference evidence="3 4" key="1">
    <citation type="journal article" date="2007" name="Proc. Natl. Acad. Sci. U.S.A.">
        <title>Independent sorting-out of thousands of duplicated gene pairs in two yeast species descended from a whole-genome duplication.</title>
        <authorList>
            <person name="Scannell D.R."/>
            <person name="Frank A.C."/>
            <person name="Conant G.C."/>
            <person name="Byrne K.P."/>
            <person name="Woolfit M."/>
            <person name="Wolfe K.H."/>
        </authorList>
    </citation>
    <scope>NUCLEOTIDE SEQUENCE [LARGE SCALE GENOMIC DNA]</scope>
    <source>
        <strain evidence="4">ATCC 22028 / DSM 70294 / BCRC 21397 / CBS 2163 / NBRC 10782 / NRRL Y-8283 / UCD 57-17</strain>
    </source>
</reference>
<dbReference type="InParanoid" id="A7TQJ6"/>
<dbReference type="GO" id="GO:0003735">
    <property type="term" value="F:structural constituent of ribosome"/>
    <property type="evidence" value="ECO:0007669"/>
    <property type="project" value="EnsemblFungi"/>
</dbReference>
<dbReference type="STRING" id="436907.A7TQJ6"/>
<gene>
    <name evidence="3" type="ORF">Kpol_463p9</name>
</gene>
<dbReference type="eggNOG" id="ENOG502S1KI">
    <property type="taxonomic scope" value="Eukaryota"/>
</dbReference>
<accession>A7TQJ6</accession>
<dbReference type="RefSeq" id="XP_001643318.1">
    <property type="nucleotide sequence ID" value="XM_001643268.1"/>
</dbReference>
<evidence type="ECO:0000313" key="4">
    <source>
        <dbReference type="Proteomes" id="UP000000267"/>
    </source>
</evidence>
<dbReference type="PANTHER" id="PTHR21349:SF0">
    <property type="entry name" value="LARGE RIBOSOMAL SUBUNIT PROTEIN BL21M"/>
    <property type="match status" value="1"/>
</dbReference>
<dbReference type="InterPro" id="IPR036164">
    <property type="entry name" value="bL21-like_sf"/>
</dbReference>
<evidence type="ECO:0000256" key="1">
    <source>
        <dbReference type="ARBA" id="ARBA00008563"/>
    </source>
</evidence>
<evidence type="ECO:0000313" key="3">
    <source>
        <dbReference type="EMBL" id="EDO15460.1"/>
    </source>
</evidence>
<dbReference type="SUPFAM" id="SSF141091">
    <property type="entry name" value="L21p-like"/>
    <property type="match status" value="1"/>
</dbReference>
<dbReference type="PANTHER" id="PTHR21349">
    <property type="entry name" value="50S RIBOSOMAL PROTEIN L21"/>
    <property type="match status" value="1"/>
</dbReference>
<dbReference type="Proteomes" id="UP000000267">
    <property type="component" value="Unassembled WGS sequence"/>
</dbReference>
<evidence type="ECO:0000256" key="2">
    <source>
        <dbReference type="ARBA" id="ARBA00044129"/>
    </source>
</evidence>
<sequence length="162" mass="18485">MFKNIIGLVNPSRASLISRTGGSFCNLKNFHTSSFLRQETSLIKENLSNLKLSNELYAVFKVHNRPYLVTKGDIVTLPYKVKAAEVGDTLVLNDVTTIGSRNYKLIDYPIDPSLYTLRATIVEKTKRAFQVREITKQRQRRVRHAKSKGDLTVIRISELKMN</sequence>
<protein>
    <recommendedName>
        <fullName evidence="2">Large ribosomal subunit protein bL21m</fullName>
    </recommendedName>
</protein>
<dbReference type="HOGENOM" id="CLU_061463_2_0_1"/>